<keyword evidence="3" id="KW-0812">Transmembrane</keyword>
<feature type="transmembrane region" description="Helical" evidence="3">
    <location>
        <begin position="268"/>
        <end position="287"/>
    </location>
</feature>
<organism evidence="5 6">
    <name type="scientific">Niallia endozanthoxylica</name>
    <dbReference type="NCBI Taxonomy" id="2036016"/>
    <lineage>
        <taxon>Bacteria</taxon>
        <taxon>Bacillati</taxon>
        <taxon>Bacillota</taxon>
        <taxon>Bacilli</taxon>
        <taxon>Bacillales</taxon>
        <taxon>Bacillaceae</taxon>
        <taxon>Niallia</taxon>
    </lineage>
</organism>
<feature type="transmembrane region" description="Helical" evidence="3">
    <location>
        <begin position="299"/>
        <end position="325"/>
    </location>
</feature>
<keyword evidence="5" id="KW-0808">Transferase</keyword>
<keyword evidence="3" id="KW-1133">Transmembrane helix</keyword>
<feature type="transmembrane region" description="Helical" evidence="3">
    <location>
        <begin position="120"/>
        <end position="138"/>
    </location>
</feature>
<evidence type="ECO:0000256" key="2">
    <source>
        <dbReference type="ARBA" id="ARBA00007400"/>
    </source>
</evidence>
<dbReference type="Proteomes" id="UP000326671">
    <property type="component" value="Unassembled WGS sequence"/>
</dbReference>
<dbReference type="InterPro" id="IPR052734">
    <property type="entry name" value="Nod_factor_acetyltransferase"/>
</dbReference>
<dbReference type="Pfam" id="PF01757">
    <property type="entry name" value="Acyl_transf_3"/>
    <property type="match status" value="1"/>
</dbReference>
<evidence type="ECO:0000256" key="1">
    <source>
        <dbReference type="ARBA" id="ARBA00004370"/>
    </source>
</evidence>
<keyword evidence="3" id="KW-0472">Membrane</keyword>
<feature type="transmembrane region" description="Helical" evidence="3">
    <location>
        <begin position="235"/>
        <end position="256"/>
    </location>
</feature>
<comment type="subcellular location">
    <subcellularLocation>
        <location evidence="1">Membrane</location>
    </subcellularLocation>
</comment>
<proteinExistence type="inferred from homology"/>
<evidence type="ECO:0000313" key="6">
    <source>
        <dbReference type="Proteomes" id="UP000326671"/>
    </source>
</evidence>
<accession>A0A5J5I344</accession>
<feature type="transmembrane region" description="Helical" evidence="3">
    <location>
        <begin position="7"/>
        <end position="26"/>
    </location>
</feature>
<dbReference type="AlphaFoldDB" id="A0A5J5I344"/>
<feature type="transmembrane region" description="Helical" evidence="3">
    <location>
        <begin position="145"/>
        <end position="163"/>
    </location>
</feature>
<evidence type="ECO:0000259" key="4">
    <source>
        <dbReference type="Pfam" id="PF01757"/>
    </source>
</evidence>
<comment type="similarity">
    <text evidence="2">Belongs to the acyltransferase 3 family.</text>
</comment>
<dbReference type="RefSeq" id="WP_150438375.1">
    <property type="nucleotide sequence ID" value="NZ_VYKL01000006.1"/>
</dbReference>
<dbReference type="EMBL" id="VYKL01000006">
    <property type="protein sequence ID" value="KAA9030647.1"/>
    <property type="molecule type" value="Genomic_DNA"/>
</dbReference>
<keyword evidence="5" id="KW-0012">Acyltransferase</keyword>
<keyword evidence="6" id="KW-1185">Reference proteome</keyword>
<feature type="transmembrane region" description="Helical" evidence="3">
    <location>
        <begin position="169"/>
        <end position="190"/>
    </location>
</feature>
<feature type="transmembrane region" description="Helical" evidence="3">
    <location>
        <begin position="70"/>
        <end position="86"/>
    </location>
</feature>
<reference evidence="5 6" key="1">
    <citation type="submission" date="2019-09" db="EMBL/GenBank/DDBJ databases">
        <title>Whole genome sequences of isolates from the Mars Exploration Rovers.</title>
        <authorList>
            <person name="Seuylemezian A."/>
            <person name="Vaishampayan P."/>
        </authorList>
    </citation>
    <scope>NUCLEOTIDE SEQUENCE [LARGE SCALE GENOMIC DNA]</scope>
    <source>
        <strain evidence="5 6">MER_TA_151</strain>
    </source>
</reference>
<dbReference type="InterPro" id="IPR002656">
    <property type="entry name" value="Acyl_transf_3_dom"/>
</dbReference>
<feature type="domain" description="Acyltransferase 3" evidence="4">
    <location>
        <begin position="6"/>
        <end position="317"/>
    </location>
</feature>
<evidence type="ECO:0000313" key="5">
    <source>
        <dbReference type="EMBL" id="KAA9030647.1"/>
    </source>
</evidence>
<dbReference type="PANTHER" id="PTHR37312">
    <property type="entry name" value="MEMBRANE-BOUND ACYLTRANSFERASE YKRP-RELATED"/>
    <property type="match status" value="1"/>
</dbReference>
<protein>
    <submittedName>
        <fullName evidence="5">Acyltransferase family protein</fullName>
    </submittedName>
</protein>
<evidence type="ECO:0000256" key="3">
    <source>
        <dbReference type="SAM" id="Phobius"/>
    </source>
</evidence>
<name>A0A5J5I344_9BACI</name>
<feature type="transmembrane region" description="Helical" evidence="3">
    <location>
        <begin position="32"/>
        <end position="50"/>
    </location>
</feature>
<feature type="transmembrane region" description="Helical" evidence="3">
    <location>
        <begin position="202"/>
        <end position="223"/>
    </location>
</feature>
<gene>
    <name evidence="5" type="ORF">F4V44_02315</name>
</gene>
<comment type="caution">
    <text evidence="5">The sequence shown here is derived from an EMBL/GenBank/DDBJ whole genome shotgun (WGS) entry which is preliminary data.</text>
</comment>
<dbReference type="OrthoDB" id="6623990at2"/>
<sequence length="338" mass="39046">MKRRLEWLDMGKGIGMVLVIFAHDHIPKPLKAYIYTFHMPLFFFLSGYLFSPAKYQRFSAFFTSKFKSLIIPYFSFSLIVYVWFLFRYKMGDTDYSGSLFKPLLGTIIGERNTDWTVHSGALWFLTCLFITELLFYFIQTRLKNNLFVAIALIISSLIGYLYSEFLETPLPWNIDAASMAVLFLGVGYMYKDSTEKLSRFINLKVLLIFCFLNMLTGYVNYQLSGERIDMYESQYGNYVLFVISAFSGIIAFLIAVQKIRANAVFQYIGQNSLIYLALHQSIVFSILDMVFKKLLDTESLIISILIGTIYTVISIISIAPVAYFIRKDFPYILGKSKI</sequence>
<dbReference type="GO" id="GO:0016747">
    <property type="term" value="F:acyltransferase activity, transferring groups other than amino-acyl groups"/>
    <property type="evidence" value="ECO:0007669"/>
    <property type="project" value="InterPro"/>
</dbReference>
<dbReference type="PANTHER" id="PTHR37312:SF1">
    <property type="entry name" value="MEMBRANE-BOUND ACYLTRANSFERASE YKRP-RELATED"/>
    <property type="match status" value="1"/>
</dbReference>